<evidence type="ECO:0000256" key="2">
    <source>
        <dbReference type="ARBA" id="ARBA00007362"/>
    </source>
</evidence>
<evidence type="ECO:0000313" key="9">
    <source>
        <dbReference type="Proteomes" id="UP000588068"/>
    </source>
</evidence>
<dbReference type="InterPro" id="IPR037185">
    <property type="entry name" value="EmrE-like"/>
</dbReference>
<dbReference type="SUPFAM" id="SSF103481">
    <property type="entry name" value="Multidrug resistance efflux transporter EmrE"/>
    <property type="match status" value="2"/>
</dbReference>
<dbReference type="InterPro" id="IPR050638">
    <property type="entry name" value="AA-Vitamin_Transporters"/>
</dbReference>
<feature type="transmembrane region" description="Helical" evidence="6">
    <location>
        <begin position="78"/>
        <end position="98"/>
    </location>
</feature>
<comment type="subcellular location">
    <subcellularLocation>
        <location evidence="1">Membrane</location>
        <topology evidence="1">Multi-pass membrane protein</topology>
    </subcellularLocation>
</comment>
<comment type="similarity">
    <text evidence="2">Belongs to the EamA transporter family.</text>
</comment>
<evidence type="ECO:0000259" key="7">
    <source>
        <dbReference type="Pfam" id="PF00892"/>
    </source>
</evidence>
<gene>
    <name evidence="8" type="ORF">HNQ60_000913</name>
</gene>
<reference evidence="8 9" key="1">
    <citation type="submission" date="2020-08" db="EMBL/GenBank/DDBJ databases">
        <title>Genomic Encyclopedia of Type Strains, Phase IV (KMG-IV): sequencing the most valuable type-strain genomes for metagenomic binning, comparative biology and taxonomic classification.</title>
        <authorList>
            <person name="Goeker M."/>
        </authorList>
    </citation>
    <scope>NUCLEOTIDE SEQUENCE [LARGE SCALE GENOMIC DNA]</scope>
    <source>
        <strain evidence="8 9">DSM 26723</strain>
    </source>
</reference>
<dbReference type="AlphaFoldDB" id="A0A841HGP2"/>
<keyword evidence="9" id="KW-1185">Reference proteome</keyword>
<feature type="transmembrane region" description="Helical" evidence="6">
    <location>
        <begin position="135"/>
        <end position="152"/>
    </location>
</feature>
<dbReference type="RefSeq" id="WP_184329822.1">
    <property type="nucleotide sequence ID" value="NZ_JACHHZ010000001.1"/>
</dbReference>
<evidence type="ECO:0000256" key="3">
    <source>
        <dbReference type="ARBA" id="ARBA00022692"/>
    </source>
</evidence>
<proteinExistence type="inferred from homology"/>
<feature type="domain" description="EamA" evidence="7">
    <location>
        <begin position="157"/>
        <end position="293"/>
    </location>
</feature>
<evidence type="ECO:0000256" key="4">
    <source>
        <dbReference type="ARBA" id="ARBA00022989"/>
    </source>
</evidence>
<feature type="transmembrane region" description="Helical" evidence="6">
    <location>
        <begin position="158"/>
        <end position="175"/>
    </location>
</feature>
<dbReference type="Pfam" id="PF00892">
    <property type="entry name" value="EamA"/>
    <property type="match status" value="2"/>
</dbReference>
<feature type="transmembrane region" description="Helical" evidence="6">
    <location>
        <begin position="21"/>
        <end position="42"/>
    </location>
</feature>
<keyword evidence="3 6" id="KW-0812">Transmembrane</keyword>
<dbReference type="PANTHER" id="PTHR32322">
    <property type="entry name" value="INNER MEMBRANE TRANSPORTER"/>
    <property type="match status" value="1"/>
</dbReference>
<name>A0A841HGP2_9GAMM</name>
<evidence type="ECO:0000256" key="6">
    <source>
        <dbReference type="SAM" id="Phobius"/>
    </source>
</evidence>
<dbReference type="EMBL" id="JACHHZ010000001">
    <property type="protein sequence ID" value="MBB6092067.1"/>
    <property type="molecule type" value="Genomic_DNA"/>
</dbReference>
<dbReference type="Proteomes" id="UP000588068">
    <property type="component" value="Unassembled WGS sequence"/>
</dbReference>
<evidence type="ECO:0000256" key="5">
    <source>
        <dbReference type="ARBA" id="ARBA00023136"/>
    </source>
</evidence>
<sequence>MSEPAANSAAAQPVWLGGRDLAFLIGINLIWGLNLIASKIGVGQFPPILFTALRFGSVALVLIPFLRIHPGQMRTLACAALLTGPAAFALLFLGVYLVKDASMVAIASQLGVPISTLLSVWLLGETIRWRRRLGIVLAFGGIAIIGFDPRAFDYWEGLMLVVASCFFGSLGLIFVKRMKNIKALELQAWIAIVGGPVLLLLSLILEDNQWNAVVNADLSGWSALAFTTVMSSLIAHTGWYYLVSRYPVTSLSPLTLLSPLFGVFFGVTLLHDQLTARMLIGGAVTLAGVLIVLLREHRIADTGT</sequence>
<feature type="domain" description="EamA" evidence="7">
    <location>
        <begin position="23"/>
        <end position="146"/>
    </location>
</feature>
<protein>
    <submittedName>
        <fullName evidence="8">O-acetylserine/cysteine efflux transporter</fullName>
    </submittedName>
</protein>
<keyword evidence="4 6" id="KW-1133">Transmembrane helix</keyword>
<evidence type="ECO:0000313" key="8">
    <source>
        <dbReference type="EMBL" id="MBB6092067.1"/>
    </source>
</evidence>
<comment type="caution">
    <text evidence="8">The sequence shown here is derived from an EMBL/GenBank/DDBJ whole genome shotgun (WGS) entry which is preliminary data.</text>
</comment>
<feature type="transmembrane region" description="Helical" evidence="6">
    <location>
        <begin position="104"/>
        <end position="123"/>
    </location>
</feature>
<organism evidence="8 9">
    <name type="scientific">Povalibacter uvarum</name>
    <dbReference type="NCBI Taxonomy" id="732238"/>
    <lineage>
        <taxon>Bacteria</taxon>
        <taxon>Pseudomonadati</taxon>
        <taxon>Pseudomonadota</taxon>
        <taxon>Gammaproteobacteria</taxon>
        <taxon>Steroidobacterales</taxon>
        <taxon>Steroidobacteraceae</taxon>
        <taxon>Povalibacter</taxon>
    </lineage>
</organism>
<feature type="transmembrane region" description="Helical" evidence="6">
    <location>
        <begin position="276"/>
        <end position="294"/>
    </location>
</feature>
<feature type="transmembrane region" description="Helical" evidence="6">
    <location>
        <begin position="254"/>
        <end position="270"/>
    </location>
</feature>
<keyword evidence="5 6" id="KW-0472">Membrane</keyword>
<feature type="transmembrane region" description="Helical" evidence="6">
    <location>
        <begin position="187"/>
        <end position="205"/>
    </location>
</feature>
<evidence type="ECO:0000256" key="1">
    <source>
        <dbReference type="ARBA" id="ARBA00004141"/>
    </source>
</evidence>
<feature type="transmembrane region" description="Helical" evidence="6">
    <location>
        <begin position="220"/>
        <end position="242"/>
    </location>
</feature>
<dbReference type="InterPro" id="IPR000620">
    <property type="entry name" value="EamA_dom"/>
</dbReference>
<dbReference type="GO" id="GO:0016020">
    <property type="term" value="C:membrane"/>
    <property type="evidence" value="ECO:0007669"/>
    <property type="project" value="UniProtKB-SubCell"/>
</dbReference>
<feature type="transmembrane region" description="Helical" evidence="6">
    <location>
        <begin position="48"/>
        <end position="66"/>
    </location>
</feature>
<accession>A0A841HGP2</accession>
<dbReference type="PANTHER" id="PTHR32322:SF2">
    <property type="entry name" value="EAMA DOMAIN-CONTAINING PROTEIN"/>
    <property type="match status" value="1"/>
</dbReference>